<proteinExistence type="predicted"/>
<keyword evidence="3" id="KW-1185">Reference proteome</keyword>
<evidence type="ECO:0000256" key="1">
    <source>
        <dbReference type="SAM" id="MobiDB-lite"/>
    </source>
</evidence>
<gene>
    <name evidence="2" type="ORF">THRCLA_10283</name>
</gene>
<organism evidence="2 3">
    <name type="scientific">Thraustotheca clavata</name>
    <dbReference type="NCBI Taxonomy" id="74557"/>
    <lineage>
        <taxon>Eukaryota</taxon>
        <taxon>Sar</taxon>
        <taxon>Stramenopiles</taxon>
        <taxon>Oomycota</taxon>
        <taxon>Saprolegniomycetes</taxon>
        <taxon>Saprolegniales</taxon>
        <taxon>Achlyaceae</taxon>
        <taxon>Thraustotheca</taxon>
    </lineage>
</organism>
<dbReference type="EMBL" id="JNBS01003177">
    <property type="protein sequence ID" value="OQR88500.1"/>
    <property type="molecule type" value="Genomic_DNA"/>
</dbReference>
<name>A0A1V9YSC2_9STRA</name>
<accession>A0A1V9YSC2</accession>
<dbReference type="OrthoDB" id="73831at2759"/>
<evidence type="ECO:0000313" key="2">
    <source>
        <dbReference type="EMBL" id="OQR88500.1"/>
    </source>
</evidence>
<dbReference type="AlphaFoldDB" id="A0A1V9YSC2"/>
<evidence type="ECO:0000313" key="3">
    <source>
        <dbReference type="Proteomes" id="UP000243217"/>
    </source>
</evidence>
<dbReference type="Proteomes" id="UP000243217">
    <property type="component" value="Unassembled WGS sequence"/>
</dbReference>
<protein>
    <submittedName>
        <fullName evidence="2">Uncharacterized protein</fullName>
    </submittedName>
</protein>
<sequence>MDGEKFPQINLVKPLNSPEQGEKKTLTDLTLPVIESHTPILPTKASGTGSIRLIYEMYNESFQIENGTIHTSTIDEEYALSFVMPECHIHLSEHPPSVKRELKNEGKNVYLHEDPSGTIVNLEANRDYYVYVTEAMSNLPTEVQTNVVSLPKIEKDDGRGFDSCTCIEGTPCVDEYGCRDWRQRYQIATANGWKGFGLEGSLE</sequence>
<comment type="caution">
    <text evidence="2">The sequence shown here is derived from an EMBL/GenBank/DDBJ whole genome shotgun (WGS) entry which is preliminary data.</text>
</comment>
<feature type="region of interest" description="Disordered" evidence="1">
    <location>
        <begin position="1"/>
        <end position="23"/>
    </location>
</feature>
<reference evidence="2 3" key="1">
    <citation type="journal article" date="2014" name="Genome Biol. Evol.">
        <title>The secreted proteins of Achlya hypogyna and Thraustotheca clavata identify the ancestral oomycete secretome and reveal gene acquisitions by horizontal gene transfer.</title>
        <authorList>
            <person name="Misner I."/>
            <person name="Blouin N."/>
            <person name="Leonard G."/>
            <person name="Richards T.A."/>
            <person name="Lane C.E."/>
        </authorList>
    </citation>
    <scope>NUCLEOTIDE SEQUENCE [LARGE SCALE GENOMIC DNA]</scope>
    <source>
        <strain evidence="2 3">ATCC 34112</strain>
    </source>
</reference>